<name>A0A653I8C7_9BACL</name>
<dbReference type="Proteomes" id="UP000439752">
    <property type="component" value="Unassembled WGS sequence"/>
</dbReference>
<sequence>MDNIQHERKMDYIRFSKRARYIQTALFGLVLFTFLFLADDWHLTESSFQYFLLVPLLSYQWIVRFLKYRYFKKRFDGLEVWDHLGLPYVVISTFEVLIIVLVQFITPYVARPEYIGPFLVFFLTVLSLDRIVDKRIKRLDPTHLSEQELIRAEREEKRIKY</sequence>
<keyword evidence="1" id="KW-0812">Transmembrane</keyword>
<keyword evidence="3" id="KW-1185">Reference proteome</keyword>
<dbReference type="AlphaFoldDB" id="A0A653I8C7"/>
<feature type="transmembrane region" description="Helical" evidence="1">
    <location>
        <begin position="21"/>
        <end position="38"/>
    </location>
</feature>
<feature type="transmembrane region" description="Helical" evidence="1">
    <location>
        <begin position="50"/>
        <end position="66"/>
    </location>
</feature>
<evidence type="ECO:0000256" key="1">
    <source>
        <dbReference type="SAM" id="Phobius"/>
    </source>
</evidence>
<dbReference type="EMBL" id="CABWKQ010000017">
    <property type="protein sequence ID" value="VWX35380.1"/>
    <property type="molecule type" value="Genomic_DNA"/>
</dbReference>
<feature type="transmembrane region" description="Helical" evidence="1">
    <location>
        <begin position="114"/>
        <end position="132"/>
    </location>
</feature>
<gene>
    <name evidence="2" type="ORF">EXIGUO9Y_240021</name>
</gene>
<reference evidence="2 3" key="1">
    <citation type="submission" date="2019-10" db="EMBL/GenBank/DDBJ databases">
        <authorList>
            <person name="Karimi E."/>
        </authorList>
    </citation>
    <scope>NUCLEOTIDE SEQUENCE [LARGE SCALE GENOMIC DNA]</scope>
    <source>
        <strain evidence="2">Exiguobacterium sp. 9Y</strain>
    </source>
</reference>
<keyword evidence="1" id="KW-0472">Membrane</keyword>
<evidence type="ECO:0000313" key="3">
    <source>
        <dbReference type="Proteomes" id="UP000439752"/>
    </source>
</evidence>
<organism evidence="2 3">
    <name type="scientific">Exiguobacterium oxidotolerans</name>
    <dbReference type="NCBI Taxonomy" id="223958"/>
    <lineage>
        <taxon>Bacteria</taxon>
        <taxon>Bacillati</taxon>
        <taxon>Bacillota</taxon>
        <taxon>Bacilli</taxon>
        <taxon>Bacillales</taxon>
        <taxon>Bacillales Family XII. Incertae Sedis</taxon>
        <taxon>Exiguobacterium</taxon>
    </lineage>
</organism>
<keyword evidence="1" id="KW-1133">Transmembrane helix</keyword>
<evidence type="ECO:0000313" key="2">
    <source>
        <dbReference type="EMBL" id="VWX35380.1"/>
    </source>
</evidence>
<accession>A0A653I8C7</accession>
<protein>
    <submittedName>
        <fullName evidence="2">Uncharacterized protein</fullName>
    </submittedName>
</protein>
<proteinExistence type="predicted"/>
<dbReference type="RefSeq" id="WP_029331870.1">
    <property type="nucleotide sequence ID" value="NZ_LR732312.1"/>
</dbReference>
<feature type="transmembrane region" description="Helical" evidence="1">
    <location>
        <begin position="86"/>
        <end position="108"/>
    </location>
</feature>